<dbReference type="GO" id="GO:0001522">
    <property type="term" value="P:pseudouridine synthesis"/>
    <property type="evidence" value="ECO:0007669"/>
    <property type="project" value="InterPro"/>
</dbReference>
<dbReference type="CTD" id="92345"/>
<dbReference type="RefSeq" id="XP_020665591.2">
    <property type="nucleotide sequence ID" value="XM_020809932.2"/>
</dbReference>
<dbReference type="OrthoDB" id="21550at2759"/>
<evidence type="ECO:0000256" key="6">
    <source>
        <dbReference type="ARBA" id="ARBA00022553"/>
    </source>
</evidence>
<dbReference type="Gene3D" id="2.40.10.230">
    <property type="entry name" value="Probable tRNA pseudouridine synthase domain"/>
    <property type="match status" value="1"/>
</dbReference>
<dbReference type="GO" id="GO:0003723">
    <property type="term" value="F:RNA binding"/>
    <property type="evidence" value="ECO:0007669"/>
    <property type="project" value="UniProtKB-KW"/>
</dbReference>
<dbReference type="SUPFAM" id="SSF50447">
    <property type="entry name" value="Translation proteins"/>
    <property type="match status" value="1"/>
</dbReference>
<dbReference type="PANTHER" id="PTHR31633:SF1">
    <property type="entry name" value="H_ACA RIBONUCLEOPROTEIN COMPLEX NON-CORE SUBUNIT NAF1"/>
    <property type="match status" value="1"/>
</dbReference>
<dbReference type="InterPro" id="IPR040309">
    <property type="entry name" value="Naf1"/>
</dbReference>
<feature type="region of interest" description="Disordered" evidence="9">
    <location>
        <begin position="381"/>
        <end position="531"/>
    </location>
</feature>
<dbReference type="InterPro" id="IPR038664">
    <property type="entry name" value="Gar1/Naf1_Cbf5-bd_sf"/>
</dbReference>
<evidence type="ECO:0000256" key="7">
    <source>
        <dbReference type="ARBA" id="ARBA00022884"/>
    </source>
</evidence>
<evidence type="ECO:0000256" key="2">
    <source>
        <dbReference type="ARBA" id="ARBA00009801"/>
    </source>
</evidence>
<feature type="compositionally biased region" description="Basic residues" evidence="9">
    <location>
        <begin position="409"/>
        <end position="422"/>
    </location>
</feature>
<sequence length="574" mass="62283">MEEMEGVSGAPLQGDVGLTGLKVLEHLQTLKVACEGTCPPGLAWEEGASCPPPEGRSAASPPEGLPMLPEAALHGGDGEERLPLLGAGDAAMEEEPPLLGSRRPSSERGWTWPALNSEAGVEPVPGFGEGGPETPAGGAQEVKEELPPPPPNSCGGSSSLLVSDGDLTQGELAGKSASQTSEKLPEAVPAAPGKETEESAVGSSGSTASSSESESESESDTDTDSSSSVSSSSSCLPSLSEDDEQQCKKEKNSGNTRKKGESTEKDSPNIEELTIILPESVELMPFGKVSSIIEHQVIIESEKGLPPVNEDTVFFKDDHHSIGKVFEVFGPVSHPFYVLQFNSPEHIESKGIKIHDAVYFAPSVESFTQYIFPEKLKQERGSDASWKNDEEPPPEVLDFSDDEKERAAKQQKKSQNIRRKKFRQDYNENGSNCQPRQHPSDYFGGYCRGEPNPRFSRGRFPQSSVPPRFFRHPARTPQHYPDYTEPKKPSSFYQQRRQDSSWRHQYSFPPPSFETVNNEANFPPPPPPVTWGWSRGCSQNIYDPLFSLLSLPPPPPPPLPPPSAATSSKSMNPP</sequence>
<keyword evidence="6" id="KW-0597">Phosphoprotein</keyword>
<dbReference type="Pfam" id="PF04410">
    <property type="entry name" value="Gar1"/>
    <property type="match status" value="1"/>
</dbReference>
<feature type="compositionally biased region" description="Pro residues" evidence="9">
    <location>
        <begin position="551"/>
        <end position="563"/>
    </location>
</feature>
<dbReference type="GO" id="GO:0005732">
    <property type="term" value="C:sno(s)RNA-containing ribonucleoprotein complex"/>
    <property type="evidence" value="ECO:0007669"/>
    <property type="project" value="InterPro"/>
</dbReference>
<keyword evidence="8" id="KW-0539">Nucleus</keyword>
<feature type="region of interest" description="Disordered" evidence="9">
    <location>
        <begin position="46"/>
        <end position="271"/>
    </location>
</feature>
<feature type="compositionally biased region" description="Low complexity" evidence="9">
    <location>
        <begin position="118"/>
        <end position="139"/>
    </location>
</feature>
<keyword evidence="10" id="KW-1185">Reference proteome</keyword>
<evidence type="ECO:0000256" key="5">
    <source>
        <dbReference type="ARBA" id="ARBA00022552"/>
    </source>
</evidence>
<dbReference type="GO" id="GO:0000493">
    <property type="term" value="P:box H/ACA snoRNP assembly"/>
    <property type="evidence" value="ECO:0007669"/>
    <property type="project" value="InterPro"/>
</dbReference>
<dbReference type="InterPro" id="IPR007504">
    <property type="entry name" value="H/ACA_rnp_Gar1/Naf1"/>
</dbReference>
<protein>
    <recommendedName>
        <fullName evidence="3">H/ACA ribonucleoprotein complex non-core subunit NAF1</fullName>
    </recommendedName>
</protein>
<dbReference type="AlphaFoldDB" id="A0A6J0UY55"/>
<reference evidence="11" key="1">
    <citation type="submission" date="2025-08" db="UniProtKB">
        <authorList>
            <consortium name="RefSeq"/>
        </authorList>
    </citation>
    <scope>IDENTIFICATION</scope>
</reference>
<feature type="region of interest" description="Disordered" evidence="9">
    <location>
        <begin position="548"/>
        <end position="574"/>
    </location>
</feature>
<feature type="compositionally biased region" description="Low complexity" evidence="9">
    <location>
        <begin position="153"/>
        <end position="167"/>
    </location>
</feature>
<dbReference type="PANTHER" id="PTHR31633">
    <property type="entry name" value="H/ACA RIBONUCLEOPROTEIN COMPLEX NON-CORE SUBUNIT NAF1"/>
    <property type="match status" value="1"/>
</dbReference>
<comment type="subcellular location">
    <subcellularLocation>
        <location evidence="1">Nucleus</location>
    </subcellularLocation>
</comment>
<dbReference type="GO" id="GO:0006364">
    <property type="term" value="P:rRNA processing"/>
    <property type="evidence" value="ECO:0007669"/>
    <property type="project" value="UniProtKB-KW"/>
</dbReference>
<evidence type="ECO:0000256" key="4">
    <source>
        <dbReference type="ARBA" id="ARBA00022517"/>
    </source>
</evidence>
<evidence type="ECO:0000256" key="1">
    <source>
        <dbReference type="ARBA" id="ARBA00004123"/>
    </source>
</evidence>
<comment type="similarity">
    <text evidence="2">Belongs to the NAF1 family.</text>
</comment>
<feature type="compositionally biased region" description="Acidic residues" evidence="9">
    <location>
        <begin position="213"/>
        <end position="223"/>
    </location>
</feature>
<dbReference type="Proteomes" id="UP001652642">
    <property type="component" value="Chromosome 5"/>
</dbReference>
<name>A0A6J0UY55_9SAUR</name>
<evidence type="ECO:0000256" key="3">
    <source>
        <dbReference type="ARBA" id="ARBA00021438"/>
    </source>
</evidence>
<dbReference type="GO" id="GO:0005634">
    <property type="term" value="C:nucleus"/>
    <property type="evidence" value="ECO:0007669"/>
    <property type="project" value="UniProtKB-SubCell"/>
</dbReference>
<feature type="compositionally biased region" description="Basic and acidic residues" evidence="9">
    <location>
        <begin position="381"/>
        <end position="390"/>
    </location>
</feature>
<feature type="compositionally biased region" description="Low complexity" evidence="9">
    <location>
        <begin position="199"/>
        <end position="212"/>
    </location>
</feature>
<accession>A0A6J0UY55</accession>
<keyword evidence="5" id="KW-0698">rRNA processing</keyword>
<evidence type="ECO:0000256" key="9">
    <source>
        <dbReference type="SAM" id="MobiDB-lite"/>
    </source>
</evidence>
<feature type="compositionally biased region" description="Polar residues" evidence="9">
    <location>
        <begin position="427"/>
        <end position="437"/>
    </location>
</feature>
<feature type="compositionally biased region" description="Low complexity" evidence="9">
    <location>
        <begin position="224"/>
        <end position="239"/>
    </location>
</feature>
<proteinExistence type="inferred from homology"/>
<feature type="compositionally biased region" description="Polar residues" evidence="9">
    <location>
        <begin position="564"/>
        <end position="574"/>
    </location>
</feature>
<dbReference type="KEGG" id="pvt:110087949"/>
<keyword evidence="11" id="KW-0687">Ribonucleoprotein</keyword>
<evidence type="ECO:0000256" key="8">
    <source>
        <dbReference type="ARBA" id="ARBA00023242"/>
    </source>
</evidence>
<keyword evidence="4" id="KW-0690">Ribosome biogenesis</keyword>
<feature type="compositionally biased region" description="Basic and acidic residues" evidence="9">
    <location>
        <begin position="245"/>
        <end position="268"/>
    </location>
</feature>
<dbReference type="GeneID" id="110087949"/>
<organism evidence="10 11">
    <name type="scientific">Pogona vitticeps</name>
    <name type="common">central bearded dragon</name>
    <dbReference type="NCBI Taxonomy" id="103695"/>
    <lineage>
        <taxon>Eukaryota</taxon>
        <taxon>Metazoa</taxon>
        <taxon>Chordata</taxon>
        <taxon>Craniata</taxon>
        <taxon>Vertebrata</taxon>
        <taxon>Euteleostomi</taxon>
        <taxon>Lepidosauria</taxon>
        <taxon>Squamata</taxon>
        <taxon>Bifurcata</taxon>
        <taxon>Unidentata</taxon>
        <taxon>Episquamata</taxon>
        <taxon>Toxicofera</taxon>
        <taxon>Iguania</taxon>
        <taxon>Acrodonta</taxon>
        <taxon>Agamidae</taxon>
        <taxon>Amphibolurinae</taxon>
        <taxon>Pogona</taxon>
    </lineage>
</organism>
<evidence type="ECO:0000313" key="11">
    <source>
        <dbReference type="RefSeq" id="XP_020665591.2"/>
    </source>
</evidence>
<dbReference type="InterPro" id="IPR009000">
    <property type="entry name" value="Transl_B-barrel_sf"/>
</dbReference>
<evidence type="ECO:0000313" key="10">
    <source>
        <dbReference type="Proteomes" id="UP001652642"/>
    </source>
</evidence>
<keyword evidence="7" id="KW-0694">RNA-binding</keyword>
<dbReference type="GO" id="GO:0043489">
    <property type="term" value="P:RNA stabilization"/>
    <property type="evidence" value="ECO:0007669"/>
    <property type="project" value="UniProtKB-ARBA"/>
</dbReference>
<dbReference type="InParanoid" id="A0A6J0UY55"/>
<gene>
    <name evidence="11" type="primary">NAF1</name>
</gene>